<dbReference type="SUPFAM" id="SSF46785">
    <property type="entry name" value="Winged helix' DNA-binding domain"/>
    <property type="match status" value="1"/>
</dbReference>
<accession>A0A285R4N8</accession>
<dbReference type="InterPro" id="IPR000847">
    <property type="entry name" value="LysR_HTH_N"/>
</dbReference>
<dbReference type="PANTHER" id="PTHR30419">
    <property type="entry name" value="HTH-TYPE TRANSCRIPTIONAL REGULATOR YBHD"/>
    <property type="match status" value="1"/>
</dbReference>
<dbReference type="SUPFAM" id="SSF53850">
    <property type="entry name" value="Periplasmic binding protein-like II"/>
    <property type="match status" value="1"/>
</dbReference>
<proteinExistence type="inferred from homology"/>
<dbReference type="Pfam" id="PF03466">
    <property type="entry name" value="LysR_substrate"/>
    <property type="match status" value="1"/>
</dbReference>
<keyword evidence="3" id="KW-0238">DNA-binding</keyword>
<name>A0A285R4N8_9SPHN</name>
<dbReference type="InterPro" id="IPR036388">
    <property type="entry name" value="WH-like_DNA-bd_sf"/>
</dbReference>
<dbReference type="PRINTS" id="PR00039">
    <property type="entry name" value="HTHLYSR"/>
</dbReference>
<dbReference type="Gene3D" id="3.40.190.10">
    <property type="entry name" value="Periplasmic binding protein-like II"/>
    <property type="match status" value="2"/>
</dbReference>
<evidence type="ECO:0000256" key="2">
    <source>
        <dbReference type="ARBA" id="ARBA00023015"/>
    </source>
</evidence>
<organism evidence="6 7">
    <name type="scientific">Sphingomonas guangdongensis</name>
    <dbReference type="NCBI Taxonomy" id="1141890"/>
    <lineage>
        <taxon>Bacteria</taxon>
        <taxon>Pseudomonadati</taxon>
        <taxon>Pseudomonadota</taxon>
        <taxon>Alphaproteobacteria</taxon>
        <taxon>Sphingomonadales</taxon>
        <taxon>Sphingomonadaceae</taxon>
        <taxon>Sphingomonas</taxon>
    </lineage>
</organism>
<dbReference type="FunFam" id="1.10.10.10:FF:000001">
    <property type="entry name" value="LysR family transcriptional regulator"/>
    <property type="match status" value="1"/>
</dbReference>
<dbReference type="PANTHER" id="PTHR30419:SF8">
    <property type="entry name" value="NITROGEN ASSIMILATION TRANSCRIPTIONAL ACTIVATOR-RELATED"/>
    <property type="match status" value="1"/>
</dbReference>
<dbReference type="EMBL" id="OBMI01000003">
    <property type="protein sequence ID" value="SOB87312.1"/>
    <property type="molecule type" value="Genomic_DNA"/>
</dbReference>
<dbReference type="GO" id="GO:0003700">
    <property type="term" value="F:DNA-binding transcription factor activity"/>
    <property type="evidence" value="ECO:0007669"/>
    <property type="project" value="InterPro"/>
</dbReference>
<dbReference type="RefSeq" id="WP_097064338.1">
    <property type="nucleotide sequence ID" value="NZ_OBMI01000003.1"/>
</dbReference>
<dbReference type="PROSITE" id="PS50931">
    <property type="entry name" value="HTH_LYSR"/>
    <property type="match status" value="1"/>
</dbReference>
<dbReference type="Pfam" id="PF00126">
    <property type="entry name" value="HTH_1"/>
    <property type="match status" value="1"/>
</dbReference>
<keyword evidence="2" id="KW-0805">Transcription regulation</keyword>
<protein>
    <submittedName>
        <fullName evidence="6">LysR family transcriptional regulator, nitrogen assimilation regulatory protein</fullName>
    </submittedName>
</protein>
<dbReference type="InterPro" id="IPR050950">
    <property type="entry name" value="HTH-type_LysR_regulators"/>
</dbReference>
<reference evidence="6 7" key="1">
    <citation type="submission" date="2017-07" db="EMBL/GenBank/DDBJ databases">
        <authorList>
            <person name="Sun Z.S."/>
            <person name="Albrecht U."/>
            <person name="Echele G."/>
            <person name="Lee C.C."/>
        </authorList>
    </citation>
    <scope>NUCLEOTIDE SEQUENCE [LARGE SCALE GENOMIC DNA]</scope>
    <source>
        <strain evidence="6 7">CGMCC 1.12672</strain>
    </source>
</reference>
<gene>
    <name evidence="6" type="ORF">SAMN06297144_2442</name>
</gene>
<dbReference type="OrthoDB" id="9815174at2"/>
<dbReference type="InterPro" id="IPR036390">
    <property type="entry name" value="WH_DNA-bd_sf"/>
</dbReference>
<evidence type="ECO:0000256" key="1">
    <source>
        <dbReference type="ARBA" id="ARBA00009437"/>
    </source>
</evidence>
<comment type="similarity">
    <text evidence="1">Belongs to the LysR transcriptional regulatory family.</text>
</comment>
<evidence type="ECO:0000256" key="4">
    <source>
        <dbReference type="ARBA" id="ARBA00023163"/>
    </source>
</evidence>
<evidence type="ECO:0000313" key="7">
    <source>
        <dbReference type="Proteomes" id="UP000219494"/>
    </source>
</evidence>
<evidence type="ECO:0000259" key="5">
    <source>
        <dbReference type="PROSITE" id="PS50931"/>
    </source>
</evidence>
<evidence type="ECO:0000256" key="3">
    <source>
        <dbReference type="ARBA" id="ARBA00023125"/>
    </source>
</evidence>
<dbReference type="Gene3D" id="1.10.10.10">
    <property type="entry name" value="Winged helix-like DNA-binding domain superfamily/Winged helix DNA-binding domain"/>
    <property type="match status" value="1"/>
</dbReference>
<dbReference type="GO" id="GO:0003677">
    <property type="term" value="F:DNA binding"/>
    <property type="evidence" value="ECO:0007669"/>
    <property type="project" value="UniProtKB-KW"/>
</dbReference>
<keyword evidence="7" id="KW-1185">Reference proteome</keyword>
<dbReference type="AlphaFoldDB" id="A0A285R4N8"/>
<dbReference type="Proteomes" id="UP000219494">
    <property type="component" value="Unassembled WGS sequence"/>
</dbReference>
<keyword evidence="4" id="KW-0804">Transcription</keyword>
<dbReference type="GO" id="GO:0005829">
    <property type="term" value="C:cytosol"/>
    <property type="evidence" value="ECO:0007669"/>
    <property type="project" value="TreeGrafter"/>
</dbReference>
<feature type="domain" description="HTH lysR-type" evidence="5">
    <location>
        <begin position="3"/>
        <end position="60"/>
    </location>
</feature>
<sequence length="306" mass="32904">MSLDFRWLRAFTMVAHEGSFVAAAQRLHLSQPALGQQVRKLEEQLDAVLLERHARGVRLTPAGTLFLPHAEAILDHVAAAEQLLRRRVSTRCRKLVLGATPAAARAFGPHIMAACAGELDLELAIRSVLTAPALEQFADSKLDLALCYLPAPRAARVVPLYQEAFCLVGPAALLAEGQTTVPFRQLAGVRLILDPTNRILVEELCRPDNIALDVVAEIEPGGITPDLLEQSGCCSILSRALFADEIAAGRLRCARIVDPSLNRTVYFNARADVPVHDVELVLGAVAARASAEIASGARGWMPPSPG</sequence>
<dbReference type="InterPro" id="IPR005119">
    <property type="entry name" value="LysR_subst-bd"/>
</dbReference>
<evidence type="ECO:0000313" key="6">
    <source>
        <dbReference type="EMBL" id="SOB87312.1"/>
    </source>
</evidence>